<reference evidence="1 2" key="1">
    <citation type="submission" date="2018-04" db="EMBL/GenBank/DDBJ databases">
        <authorList>
            <person name="Go L.Y."/>
            <person name="Mitchell J.A."/>
        </authorList>
    </citation>
    <scope>NUCLEOTIDE SEQUENCE [LARGE SCALE GENOMIC DNA]</scope>
    <source>
        <strain evidence="1">ULC066bin1</strain>
    </source>
</reference>
<reference evidence="1 2" key="2">
    <citation type="submission" date="2018-06" db="EMBL/GenBank/DDBJ databases">
        <title>Metagenomic assembly of (sub)arctic Cyanobacteria and their associated microbiome from non-axenic cultures.</title>
        <authorList>
            <person name="Baurain D."/>
        </authorList>
    </citation>
    <scope>NUCLEOTIDE SEQUENCE [LARGE SCALE GENOMIC DNA]</scope>
    <source>
        <strain evidence="1">ULC066bin1</strain>
    </source>
</reference>
<evidence type="ECO:0000313" key="1">
    <source>
        <dbReference type="EMBL" id="PZO44520.1"/>
    </source>
</evidence>
<comment type="caution">
    <text evidence="1">The sequence shown here is derived from an EMBL/GenBank/DDBJ whole genome shotgun (WGS) entry which is preliminary data.</text>
</comment>
<accession>A0A2W4WJ59</accession>
<protein>
    <submittedName>
        <fullName evidence="1">Uncharacterized protein</fullName>
    </submittedName>
</protein>
<proteinExistence type="predicted"/>
<dbReference type="Proteomes" id="UP000249467">
    <property type="component" value="Unassembled WGS sequence"/>
</dbReference>
<organism evidence="1 2">
    <name type="scientific">Pseudanabaena frigida</name>
    <dbReference type="NCBI Taxonomy" id="945775"/>
    <lineage>
        <taxon>Bacteria</taxon>
        <taxon>Bacillati</taxon>
        <taxon>Cyanobacteriota</taxon>
        <taxon>Cyanophyceae</taxon>
        <taxon>Pseudanabaenales</taxon>
        <taxon>Pseudanabaenaceae</taxon>
        <taxon>Pseudanabaena</taxon>
    </lineage>
</organism>
<evidence type="ECO:0000313" key="2">
    <source>
        <dbReference type="Proteomes" id="UP000249467"/>
    </source>
</evidence>
<name>A0A2W4WJ59_9CYAN</name>
<gene>
    <name evidence="1" type="ORF">DCF19_01870</name>
</gene>
<dbReference type="EMBL" id="QBML01000002">
    <property type="protein sequence ID" value="PZO44520.1"/>
    <property type="molecule type" value="Genomic_DNA"/>
</dbReference>
<dbReference type="AlphaFoldDB" id="A0A2W4WJ59"/>
<sequence>MDSAHQSDLHAVKASDVSTKSSVDIETKWLENYLDWQDSDVQAIRNFPPVYQINIRQVEISKSAERKMQRCLSLTEIDSDIDIRWSKRFMPREFA</sequence>